<dbReference type="OrthoDB" id="264795at2759"/>
<evidence type="ECO:0000259" key="1">
    <source>
        <dbReference type="Pfam" id="PF03399"/>
    </source>
</evidence>
<dbReference type="GO" id="GO:0051225">
    <property type="term" value="P:spindle assembly"/>
    <property type="evidence" value="ECO:0007669"/>
    <property type="project" value="TreeGrafter"/>
</dbReference>
<dbReference type="GO" id="GO:0005813">
    <property type="term" value="C:centrosome"/>
    <property type="evidence" value="ECO:0007669"/>
    <property type="project" value="TreeGrafter"/>
</dbReference>
<sequence length="339" mass="39732">MADTKCVVGTCLQMCSKREIEWRESKNLLHFFEINHDIKKEIKAHPTKVIKQYSRSAAGKELLSPTELRPSPILLKTMNYLINEIIPRTEIPWLVVYDFVNDRIQAIRQDMTVQRIEDHNAVEILEKCVRFYIIASYVLCEEPQNKFDQHLNSQQLNICLESLFTLYKKFKSDSCGEFIAIYLAENVTYVETYYRSISMFSDHLSRPNVKLSFRICTAYMDGNFVQFYRLVKRLPILILLCFFHLFNHVQIRALEVLNNAYSSNICKFPVQVLCSWLSVTQKHYMLELCQKCDIKIDGAIVCFNKKRFKRVSNLSLKKVAFIDCKLQEVELSKLICGQT</sequence>
<comment type="caution">
    <text evidence="2">The sequence shown here is derived from an EMBL/GenBank/DDBJ whole genome shotgun (WGS) entry which is preliminary data.</text>
</comment>
<dbReference type="AlphaFoldDB" id="A0A8X6YQ38"/>
<dbReference type="Pfam" id="PF03399">
    <property type="entry name" value="SAC3_GANP"/>
    <property type="match status" value="1"/>
</dbReference>
<dbReference type="GO" id="GO:0051298">
    <property type="term" value="P:centrosome duplication"/>
    <property type="evidence" value="ECO:0007669"/>
    <property type="project" value="TreeGrafter"/>
</dbReference>
<dbReference type="GO" id="GO:0005634">
    <property type="term" value="C:nucleus"/>
    <property type="evidence" value="ECO:0007669"/>
    <property type="project" value="TreeGrafter"/>
</dbReference>
<dbReference type="Gene3D" id="1.25.40.990">
    <property type="match status" value="1"/>
</dbReference>
<gene>
    <name evidence="2" type="primary">MCM3AP</name>
    <name evidence="2" type="ORF">TNIN_459341</name>
</gene>
<dbReference type="Proteomes" id="UP000886998">
    <property type="component" value="Unassembled WGS sequence"/>
</dbReference>
<proteinExistence type="predicted"/>
<evidence type="ECO:0000313" key="2">
    <source>
        <dbReference type="EMBL" id="GFY75714.1"/>
    </source>
</evidence>
<keyword evidence="3" id="KW-1185">Reference proteome</keyword>
<dbReference type="PANTHER" id="PTHR12436">
    <property type="entry name" value="80 KDA MCM3-ASSOCIATED PROTEIN"/>
    <property type="match status" value="1"/>
</dbReference>
<dbReference type="GO" id="GO:0005819">
    <property type="term" value="C:spindle"/>
    <property type="evidence" value="ECO:0007669"/>
    <property type="project" value="TreeGrafter"/>
</dbReference>
<evidence type="ECO:0000313" key="3">
    <source>
        <dbReference type="Proteomes" id="UP000886998"/>
    </source>
</evidence>
<dbReference type="EMBL" id="BMAV01021584">
    <property type="protein sequence ID" value="GFY75714.1"/>
    <property type="molecule type" value="Genomic_DNA"/>
</dbReference>
<accession>A0A8X6YQ38</accession>
<reference evidence="2" key="1">
    <citation type="submission" date="2020-08" db="EMBL/GenBank/DDBJ databases">
        <title>Multicomponent nature underlies the extraordinary mechanical properties of spider dragline silk.</title>
        <authorList>
            <person name="Kono N."/>
            <person name="Nakamura H."/>
            <person name="Mori M."/>
            <person name="Yoshida Y."/>
            <person name="Ohtoshi R."/>
            <person name="Malay A.D."/>
            <person name="Moran D.A.P."/>
            <person name="Tomita M."/>
            <person name="Numata K."/>
            <person name="Arakawa K."/>
        </authorList>
    </citation>
    <scope>NUCLEOTIDE SEQUENCE</scope>
</reference>
<dbReference type="InterPro" id="IPR045107">
    <property type="entry name" value="SAC3/GANP/THP3"/>
</dbReference>
<dbReference type="PANTHER" id="PTHR12436:SF38">
    <property type="entry name" value="SAC3 DOMAIN-CONTAINING PROTEIN 1"/>
    <property type="match status" value="1"/>
</dbReference>
<organism evidence="2 3">
    <name type="scientific">Trichonephila inaurata madagascariensis</name>
    <dbReference type="NCBI Taxonomy" id="2747483"/>
    <lineage>
        <taxon>Eukaryota</taxon>
        <taxon>Metazoa</taxon>
        <taxon>Ecdysozoa</taxon>
        <taxon>Arthropoda</taxon>
        <taxon>Chelicerata</taxon>
        <taxon>Arachnida</taxon>
        <taxon>Araneae</taxon>
        <taxon>Araneomorphae</taxon>
        <taxon>Entelegynae</taxon>
        <taxon>Araneoidea</taxon>
        <taxon>Nephilidae</taxon>
        <taxon>Trichonephila</taxon>
        <taxon>Trichonephila inaurata</taxon>
    </lineage>
</organism>
<name>A0A8X6YQ38_9ARAC</name>
<protein>
    <submittedName>
        <fullName evidence="2">Germinal-center associated nuclear protein</fullName>
    </submittedName>
</protein>
<feature type="domain" description="SAC3/GANP/THP3 conserved" evidence="1">
    <location>
        <begin position="14"/>
        <end position="297"/>
    </location>
</feature>
<dbReference type="InterPro" id="IPR005062">
    <property type="entry name" value="SAC3/GANP/THP3_conserved"/>
</dbReference>